<evidence type="ECO:0000256" key="1">
    <source>
        <dbReference type="ARBA" id="ARBA00023015"/>
    </source>
</evidence>
<evidence type="ECO:0000256" key="4">
    <source>
        <dbReference type="SAM" id="MobiDB-lite"/>
    </source>
</evidence>
<evidence type="ECO:0000256" key="3">
    <source>
        <dbReference type="ARBA" id="ARBA00023163"/>
    </source>
</evidence>
<protein>
    <submittedName>
        <fullName evidence="6">LacI family transcriptional regulator</fullName>
    </submittedName>
</protein>
<keyword evidence="7" id="KW-1185">Reference proteome</keyword>
<dbReference type="SUPFAM" id="SSF53822">
    <property type="entry name" value="Periplasmic binding protein-like I"/>
    <property type="match status" value="1"/>
</dbReference>
<keyword evidence="1" id="KW-0805">Transcription regulation</keyword>
<dbReference type="EMBL" id="VUNS01000014">
    <property type="protein sequence ID" value="MST98023.1"/>
    <property type="molecule type" value="Genomic_DNA"/>
</dbReference>
<dbReference type="CDD" id="cd06267">
    <property type="entry name" value="PBP1_LacI_sugar_binding-like"/>
    <property type="match status" value="1"/>
</dbReference>
<dbReference type="PRINTS" id="PR00036">
    <property type="entry name" value="HTHLACI"/>
</dbReference>
<accession>A0A844G4F9</accession>
<organism evidence="6 7">
    <name type="scientific">Victivallis lenta</name>
    <dbReference type="NCBI Taxonomy" id="2606640"/>
    <lineage>
        <taxon>Bacteria</taxon>
        <taxon>Pseudomonadati</taxon>
        <taxon>Lentisphaerota</taxon>
        <taxon>Lentisphaeria</taxon>
        <taxon>Victivallales</taxon>
        <taxon>Victivallaceae</taxon>
        <taxon>Victivallis</taxon>
    </lineage>
</organism>
<dbReference type="Pfam" id="PF13377">
    <property type="entry name" value="Peripla_BP_3"/>
    <property type="match status" value="1"/>
</dbReference>
<name>A0A844G4F9_9BACT</name>
<evidence type="ECO:0000313" key="7">
    <source>
        <dbReference type="Proteomes" id="UP000435649"/>
    </source>
</evidence>
<evidence type="ECO:0000313" key="6">
    <source>
        <dbReference type="EMBL" id="MST98023.1"/>
    </source>
</evidence>
<dbReference type="PANTHER" id="PTHR30146">
    <property type="entry name" value="LACI-RELATED TRANSCRIPTIONAL REPRESSOR"/>
    <property type="match status" value="1"/>
</dbReference>
<dbReference type="AlphaFoldDB" id="A0A844G4F9"/>
<dbReference type="SMART" id="SM00354">
    <property type="entry name" value="HTH_LACI"/>
    <property type="match status" value="1"/>
</dbReference>
<feature type="domain" description="HTH lacI-type" evidence="5">
    <location>
        <begin position="28"/>
        <end position="85"/>
    </location>
</feature>
<dbReference type="SUPFAM" id="SSF47413">
    <property type="entry name" value="lambda repressor-like DNA-binding domains"/>
    <property type="match status" value="1"/>
</dbReference>
<comment type="caution">
    <text evidence="6">The sequence shown here is derived from an EMBL/GenBank/DDBJ whole genome shotgun (WGS) entry which is preliminary data.</text>
</comment>
<evidence type="ECO:0000256" key="2">
    <source>
        <dbReference type="ARBA" id="ARBA00023125"/>
    </source>
</evidence>
<dbReference type="PROSITE" id="PS50932">
    <property type="entry name" value="HTH_LACI_2"/>
    <property type="match status" value="1"/>
</dbReference>
<proteinExistence type="predicted"/>
<dbReference type="InterPro" id="IPR000843">
    <property type="entry name" value="HTH_LacI"/>
</dbReference>
<dbReference type="GO" id="GO:0003700">
    <property type="term" value="F:DNA-binding transcription factor activity"/>
    <property type="evidence" value="ECO:0007669"/>
    <property type="project" value="TreeGrafter"/>
</dbReference>
<dbReference type="Gene3D" id="1.10.260.40">
    <property type="entry name" value="lambda repressor-like DNA-binding domains"/>
    <property type="match status" value="1"/>
</dbReference>
<keyword evidence="2" id="KW-0238">DNA-binding</keyword>
<dbReference type="PROSITE" id="PS00356">
    <property type="entry name" value="HTH_LACI_1"/>
    <property type="match status" value="1"/>
</dbReference>
<dbReference type="InterPro" id="IPR010982">
    <property type="entry name" value="Lambda_DNA-bd_dom_sf"/>
</dbReference>
<dbReference type="GO" id="GO:0000976">
    <property type="term" value="F:transcription cis-regulatory region binding"/>
    <property type="evidence" value="ECO:0007669"/>
    <property type="project" value="TreeGrafter"/>
</dbReference>
<dbReference type="PANTHER" id="PTHR30146:SF109">
    <property type="entry name" value="HTH-TYPE TRANSCRIPTIONAL REGULATOR GALS"/>
    <property type="match status" value="1"/>
</dbReference>
<dbReference type="CDD" id="cd01392">
    <property type="entry name" value="HTH_LacI"/>
    <property type="match status" value="1"/>
</dbReference>
<dbReference type="InterPro" id="IPR046335">
    <property type="entry name" value="LacI/GalR-like_sensor"/>
</dbReference>
<reference evidence="6 7" key="1">
    <citation type="submission" date="2019-08" db="EMBL/GenBank/DDBJ databases">
        <title>In-depth cultivation of the pig gut microbiome towards novel bacterial diversity and tailored functional studies.</title>
        <authorList>
            <person name="Wylensek D."/>
            <person name="Hitch T.C.A."/>
            <person name="Clavel T."/>
        </authorList>
    </citation>
    <scope>NUCLEOTIDE SEQUENCE [LARGE SCALE GENOMIC DNA]</scope>
    <source>
        <strain evidence="6 7">BBE-744-WT-12</strain>
    </source>
</reference>
<dbReference type="Gene3D" id="3.40.50.2300">
    <property type="match status" value="2"/>
</dbReference>
<evidence type="ECO:0000259" key="5">
    <source>
        <dbReference type="PROSITE" id="PS50932"/>
    </source>
</evidence>
<gene>
    <name evidence="6" type="ORF">FYJ85_13335</name>
</gene>
<dbReference type="Pfam" id="PF00356">
    <property type="entry name" value="LacI"/>
    <property type="match status" value="1"/>
</dbReference>
<feature type="region of interest" description="Disordered" evidence="4">
    <location>
        <begin position="1"/>
        <end position="26"/>
    </location>
</feature>
<keyword evidence="3" id="KW-0804">Transcription</keyword>
<sequence>MPVNSRKHRLEPESRGCGAESAMSEKKSSIRDVAQLAGVSISTVSRVLNDPERAKSIPPEMRERVRQAVEALRYVPNFNARRVFMHRAEEIGLLIPSSRNLGMPIFEDRHLAKLVSGIEAGLEESNYRLLLIFNDERFVERREYLSLIQSQHVDGLIVWGAQSTEEYWREPVAAGLPLVFACTIPGEADAFNHVVNATRQGVEQVLSLLYRNGHRHIVFMPERKLVNWREWKKERFLSLEMQQAVREFRAAHRDLNLEMSPFYFDVAEKLPPELFGRPDSPTAVATYNYNMAEEVYRHLTAIGVRVPEEVELISCYGFVSSRNWISSIEVDDFEMGRRAAGSLLELIENPKLRVRLEIPGTLRLNRTTRPLPGNAP</sequence>
<dbReference type="Proteomes" id="UP000435649">
    <property type="component" value="Unassembled WGS sequence"/>
</dbReference>
<dbReference type="InterPro" id="IPR028082">
    <property type="entry name" value="Peripla_BP_I"/>
</dbReference>